<proteinExistence type="predicted"/>
<name>A0A9P5ZKU5_PLEER</name>
<protein>
    <submittedName>
        <fullName evidence="2">Uncharacterized protein</fullName>
    </submittedName>
</protein>
<evidence type="ECO:0000256" key="1">
    <source>
        <dbReference type="SAM" id="MobiDB-lite"/>
    </source>
</evidence>
<evidence type="ECO:0000313" key="3">
    <source>
        <dbReference type="Proteomes" id="UP000807025"/>
    </source>
</evidence>
<evidence type="ECO:0000313" key="2">
    <source>
        <dbReference type="EMBL" id="KAF9488908.1"/>
    </source>
</evidence>
<gene>
    <name evidence="2" type="ORF">BDN71DRAFT_1435767</name>
</gene>
<feature type="compositionally biased region" description="Low complexity" evidence="1">
    <location>
        <begin position="346"/>
        <end position="357"/>
    </location>
</feature>
<feature type="compositionally biased region" description="Acidic residues" evidence="1">
    <location>
        <begin position="189"/>
        <end position="198"/>
    </location>
</feature>
<dbReference type="EMBL" id="MU154691">
    <property type="protein sequence ID" value="KAF9488908.1"/>
    <property type="molecule type" value="Genomic_DNA"/>
</dbReference>
<organism evidence="2 3">
    <name type="scientific">Pleurotus eryngii</name>
    <name type="common">Boletus of the steppes</name>
    <dbReference type="NCBI Taxonomy" id="5323"/>
    <lineage>
        <taxon>Eukaryota</taxon>
        <taxon>Fungi</taxon>
        <taxon>Dikarya</taxon>
        <taxon>Basidiomycota</taxon>
        <taxon>Agaricomycotina</taxon>
        <taxon>Agaricomycetes</taxon>
        <taxon>Agaricomycetidae</taxon>
        <taxon>Agaricales</taxon>
        <taxon>Pleurotineae</taxon>
        <taxon>Pleurotaceae</taxon>
        <taxon>Pleurotus</taxon>
    </lineage>
</organism>
<sequence>MFAIIAYDVSSQQAITATFTKLQQQLLAQYMFAKRASNRKFKQEIEAKWLITRTLSALKKKTDKLVREFFDNPHTKTACTIAKAAQELQKRQQSEGGRAGQSGMDSSRKKGERVAEAEDAMEGKGKATDMAASGVGKAMEEITVHKIVAPKRCATAKSKLMVGLETDEAGEAGLPVAGPSKPRQQPEPSSDEGEDEESDSGKQWNPHRQAKPRKGSMALLKMPLLLEGRHPIQREEVTPVPAEWQVFVQETNQQMDDMAQQIGDLGREVNRRLDSNSNKLESIDQGLKLVLDMLSRNSLADMEGSVEQRSEPAYQAGGSTYNRTLVGEWAQCHSITPIAPIVTEPAEPAPAASSSLPLPLPDMPPPPPAVSPPHTPPPAPHHTLSPSQGPTSPSTLPPRSLSPTHSPSLAHDLPTAPLPPELTPQGNTALANLSHALAQLQVPPPQMTRVRSATLIETLRRSTRSASRTPAPNDSKALK</sequence>
<accession>A0A9P5ZKU5</accession>
<feature type="region of interest" description="Disordered" evidence="1">
    <location>
        <begin position="171"/>
        <end position="216"/>
    </location>
</feature>
<dbReference type="AlphaFoldDB" id="A0A9P5ZKU5"/>
<dbReference type="Proteomes" id="UP000807025">
    <property type="component" value="Unassembled WGS sequence"/>
</dbReference>
<feature type="compositionally biased region" description="Pro residues" evidence="1">
    <location>
        <begin position="358"/>
        <end position="380"/>
    </location>
</feature>
<feature type="compositionally biased region" description="Low complexity" evidence="1">
    <location>
        <begin position="381"/>
        <end position="415"/>
    </location>
</feature>
<feature type="compositionally biased region" description="Basic and acidic residues" evidence="1">
    <location>
        <begin position="106"/>
        <end position="127"/>
    </location>
</feature>
<feature type="region of interest" description="Disordered" evidence="1">
    <location>
        <begin position="346"/>
        <end position="428"/>
    </location>
</feature>
<comment type="caution">
    <text evidence="2">The sequence shown here is derived from an EMBL/GenBank/DDBJ whole genome shotgun (WGS) entry which is preliminary data.</text>
</comment>
<feature type="region of interest" description="Disordered" evidence="1">
    <location>
        <begin position="441"/>
        <end position="479"/>
    </location>
</feature>
<keyword evidence="3" id="KW-1185">Reference proteome</keyword>
<feature type="region of interest" description="Disordered" evidence="1">
    <location>
        <begin position="87"/>
        <end position="131"/>
    </location>
</feature>
<reference evidence="2" key="1">
    <citation type="submission" date="2020-11" db="EMBL/GenBank/DDBJ databases">
        <authorList>
            <consortium name="DOE Joint Genome Institute"/>
            <person name="Ahrendt S."/>
            <person name="Riley R."/>
            <person name="Andreopoulos W."/>
            <person name="Labutti K."/>
            <person name="Pangilinan J."/>
            <person name="Ruiz-Duenas F.J."/>
            <person name="Barrasa J.M."/>
            <person name="Sanchez-Garcia M."/>
            <person name="Camarero S."/>
            <person name="Miyauchi S."/>
            <person name="Serrano A."/>
            <person name="Linde D."/>
            <person name="Babiker R."/>
            <person name="Drula E."/>
            <person name="Ayuso-Fernandez I."/>
            <person name="Pacheco R."/>
            <person name="Padilla G."/>
            <person name="Ferreira P."/>
            <person name="Barriuso J."/>
            <person name="Kellner H."/>
            <person name="Castanera R."/>
            <person name="Alfaro M."/>
            <person name="Ramirez L."/>
            <person name="Pisabarro A.G."/>
            <person name="Kuo A."/>
            <person name="Tritt A."/>
            <person name="Lipzen A."/>
            <person name="He G."/>
            <person name="Yan M."/>
            <person name="Ng V."/>
            <person name="Cullen D."/>
            <person name="Martin F."/>
            <person name="Rosso M.-N."/>
            <person name="Henrissat B."/>
            <person name="Hibbett D."/>
            <person name="Martinez A.T."/>
            <person name="Grigoriev I.V."/>
        </authorList>
    </citation>
    <scope>NUCLEOTIDE SEQUENCE</scope>
    <source>
        <strain evidence="2">ATCC 90797</strain>
    </source>
</reference>